<dbReference type="Gene3D" id="3.20.20.140">
    <property type="entry name" value="Metal-dependent hydrolases"/>
    <property type="match status" value="1"/>
</dbReference>
<comment type="similarity">
    <text evidence="1">Belongs to the metallo-dependent hydrolases superfamily.</text>
</comment>
<evidence type="ECO:0000313" key="4">
    <source>
        <dbReference type="Proteomes" id="UP000305778"/>
    </source>
</evidence>
<reference evidence="3 4" key="1">
    <citation type="submission" date="2019-04" db="EMBL/GenBank/DDBJ databases">
        <title>Streptomyces oryziradicis sp. nov., a novel actinomycete isolated from rhizosphere soil of rice (Oryza sativa L.).</title>
        <authorList>
            <person name="Li C."/>
        </authorList>
    </citation>
    <scope>NUCLEOTIDE SEQUENCE [LARGE SCALE GENOMIC DNA]</scope>
    <source>
        <strain evidence="3 4">NEAU-C40</strain>
    </source>
</reference>
<dbReference type="Proteomes" id="UP000305778">
    <property type="component" value="Unassembled WGS sequence"/>
</dbReference>
<dbReference type="InterPro" id="IPR052350">
    <property type="entry name" value="Metallo-dep_Lactonases"/>
</dbReference>
<feature type="domain" description="Amidohydrolase-related" evidence="2">
    <location>
        <begin position="2"/>
        <end position="274"/>
    </location>
</feature>
<evidence type="ECO:0000256" key="1">
    <source>
        <dbReference type="ARBA" id="ARBA00038310"/>
    </source>
</evidence>
<dbReference type="SUPFAM" id="SSF51556">
    <property type="entry name" value="Metallo-dependent hydrolases"/>
    <property type="match status" value="1"/>
</dbReference>
<keyword evidence="3" id="KW-0378">Hydrolase</keyword>
<sequence length="278" mass="30309">MDAHHHVWDLAVRDQPWTADIPALRRTFTFEELRPQLADAGISATVLVQTITVAEETPEFLALAEESPEIRGVVGWVDLTAADIADRLAELNDGTNARWLVGIRHQVQGEPDPEWLLRPDVLHGLRAVADAGLAFDLLVTESQLPAAIGAARQVPELRCVLDHGGKPLIAAGETEPWRQHITELAQLPNVAVKLSGLLTEAAPDWTLDTFQPYAEHLLAAFGAQRTMFGSDWPVSTLRADYVDVVTVTSELLAGCSEAETAAVFGSSAASWYRLDGRR</sequence>
<dbReference type="PANTHER" id="PTHR43569">
    <property type="entry name" value="AMIDOHYDROLASE"/>
    <property type="match status" value="1"/>
</dbReference>
<dbReference type="InterPro" id="IPR006680">
    <property type="entry name" value="Amidohydro-rel"/>
</dbReference>
<dbReference type="GO" id="GO:0016787">
    <property type="term" value="F:hydrolase activity"/>
    <property type="evidence" value="ECO:0007669"/>
    <property type="project" value="UniProtKB-KW"/>
</dbReference>
<organism evidence="3 4">
    <name type="scientific">Actinacidiphila oryziradicis</name>
    <dbReference type="NCBI Taxonomy" id="2571141"/>
    <lineage>
        <taxon>Bacteria</taxon>
        <taxon>Bacillati</taxon>
        <taxon>Actinomycetota</taxon>
        <taxon>Actinomycetes</taxon>
        <taxon>Kitasatosporales</taxon>
        <taxon>Streptomycetaceae</taxon>
        <taxon>Actinacidiphila</taxon>
    </lineage>
</organism>
<comment type="caution">
    <text evidence="3">The sequence shown here is derived from an EMBL/GenBank/DDBJ whole genome shotgun (WGS) entry which is preliminary data.</text>
</comment>
<protein>
    <submittedName>
        <fullName evidence="3">Amidohydrolase</fullName>
    </submittedName>
</protein>
<proteinExistence type="inferred from homology"/>
<evidence type="ECO:0000259" key="2">
    <source>
        <dbReference type="Pfam" id="PF04909"/>
    </source>
</evidence>
<dbReference type="PANTHER" id="PTHR43569:SF2">
    <property type="entry name" value="AMIDOHYDROLASE-RELATED DOMAIN-CONTAINING PROTEIN"/>
    <property type="match status" value="1"/>
</dbReference>
<keyword evidence="4" id="KW-1185">Reference proteome</keyword>
<evidence type="ECO:0000313" key="3">
    <source>
        <dbReference type="EMBL" id="TKA08980.1"/>
    </source>
</evidence>
<dbReference type="Pfam" id="PF04909">
    <property type="entry name" value="Amidohydro_2"/>
    <property type="match status" value="1"/>
</dbReference>
<name>A0A4U0SH48_9ACTN</name>
<dbReference type="OrthoDB" id="5450317at2"/>
<accession>A0A4U0SH48</accession>
<dbReference type="AlphaFoldDB" id="A0A4U0SH48"/>
<dbReference type="EMBL" id="SUMC01000026">
    <property type="protein sequence ID" value="TKA08980.1"/>
    <property type="molecule type" value="Genomic_DNA"/>
</dbReference>
<gene>
    <name evidence="3" type="ORF">FCI23_25415</name>
</gene>
<dbReference type="InterPro" id="IPR032466">
    <property type="entry name" value="Metal_Hydrolase"/>
</dbReference>